<organism evidence="1 2">
    <name type="scientific">Dorcoceras hygrometricum</name>
    <dbReference type="NCBI Taxonomy" id="472368"/>
    <lineage>
        <taxon>Eukaryota</taxon>
        <taxon>Viridiplantae</taxon>
        <taxon>Streptophyta</taxon>
        <taxon>Embryophyta</taxon>
        <taxon>Tracheophyta</taxon>
        <taxon>Spermatophyta</taxon>
        <taxon>Magnoliopsida</taxon>
        <taxon>eudicotyledons</taxon>
        <taxon>Gunneridae</taxon>
        <taxon>Pentapetalae</taxon>
        <taxon>asterids</taxon>
        <taxon>lamiids</taxon>
        <taxon>Lamiales</taxon>
        <taxon>Gesneriaceae</taxon>
        <taxon>Didymocarpoideae</taxon>
        <taxon>Trichosporeae</taxon>
        <taxon>Loxocarpinae</taxon>
        <taxon>Dorcoceras</taxon>
    </lineage>
</organism>
<gene>
    <name evidence="1" type="ORF">F511_06122</name>
</gene>
<evidence type="ECO:0000313" key="2">
    <source>
        <dbReference type="Proteomes" id="UP000250235"/>
    </source>
</evidence>
<evidence type="ECO:0000313" key="1">
    <source>
        <dbReference type="EMBL" id="KZV32858.1"/>
    </source>
</evidence>
<name>A0A2Z7BL58_9LAMI</name>
<proteinExistence type="predicted"/>
<dbReference type="AlphaFoldDB" id="A0A2Z7BL58"/>
<accession>A0A2Z7BL58</accession>
<dbReference type="EMBL" id="KV006341">
    <property type="protein sequence ID" value="KZV32858.1"/>
    <property type="molecule type" value="Genomic_DNA"/>
</dbReference>
<protein>
    <submittedName>
        <fullName evidence="1">Uncharacterized protein</fullName>
    </submittedName>
</protein>
<reference evidence="1 2" key="1">
    <citation type="journal article" date="2015" name="Proc. Natl. Acad. Sci. U.S.A.">
        <title>The resurrection genome of Boea hygrometrica: A blueprint for survival of dehydration.</title>
        <authorList>
            <person name="Xiao L."/>
            <person name="Yang G."/>
            <person name="Zhang L."/>
            <person name="Yang X."/>
            <person name="Zhao S."/>
            <person name="Ji Z."/>
            <person name="Zhou Q."/>
            <person name="Hu M."/>
            <person name="Wang Y."/>
            <person name="Chen M."/>
            <person name="Xu Y."/>
            <person name="Jin H."/>
            <person name="Xiao X."/>
            <person name="Hu G."/>
            <person name="Bao F."/>
            <person name="Hu Y."/>
            <person name="Wan P."/>
            <person name="Li L."/>
            <person name="Deng X."/>
            <person name="Kuang T."/>
            <person name="Xiang C."/>
            <person name="Zhu J.K."/>
            <person name="Oliver M.J."/>
            <person name="He Y."/>
        </authorList>
    </citation>
    <scope>NUCLEOTIDE SEQUENCE [LARGE SCALE GENOMIC DNA]</scope>
    <source>
        <strain evidence="2">cv. XS01</strain>
    </source>
</reference>
<sequence>MVLFTEPFSGRLPSIYGVVWIKTGGAELVLLSSLDCETLDRYCSPNPSLVDCRRFPSLFGARLEALNSSCLALSIDRCVVPERSSAIIGVVTDRIFVSEYHRAVMVNWVARPEYHGPMISTG</sequence>
<dbReference type="Proteomes" id="UP000250235">
    <property type="component" value="Unassembled WGS sequence"/>
</dbReference>
<keyword evidence="2" id="KW-1185">Reference proteome</keyword>